<feature type="domain" description="Multidrug resistance protein MdtA-like barrel-sandwich hybrid" evidence="5">
    <location>
        <begin position="64"/>
        <end position="191"/>
    </location>
</feature>
<dbReference type="PANTHER" id="PTHR30469">
    <property type="entry name" value="MULTIDRUG RESISTANCE PROTEIN MDTA"/>
    <property type="match status" value="1"/>
</dbReference>
<dbReference type="SUPFAM" id="SSF111369">
    <property type="entry name" value="HlyD-like secretion proteins"/>
    <property type="match status" value="1"/>
</dbReference>
<evidence type="ECO:0000256" key="2">
    <source>
        <dbReference type="ARBA" id="ARBA00009477"/>
    </source>
</evidence>
<evidence type="ECO:0000259" key="6">
    <source>
        <dbReference type="Pfam" id="PF25954"/>
    </source>
</evidence>
<dbReference type="GO" id="GO:1990281">
    <property type="term" value="C:efflux pump complex"/>
    <property type="evidence" value="ECO:0007669"/>
    <property type="project" value="TreeGrafter"/>
</dbReference>
<dbReference type="Gene3D" id="1.10.287.470">
    <property type="entry name" value="Helix hairpin bin"/>
    <property type="match status" value="1"/>
</dbReference>
<comment type="similarity">
    <text evidence="2">Belongs to the membrane fusion protein (MFP) (TC 8.A.1) family.</text>
</comment>
<feature type="domain" description="CusB-like beta-barrel" evidence="6">
    <location>
        <begin position="195"/>
        <end position="270"/>
    </location>
</feature>
<evidence type="ECO:0000256" key="4">
    <source>
        <dbReference type="SAM" id="MobiDB-lite"/>
    </source>
</evidence>
<reference evidence="8 9" key="1">
    <citation type="submission" date="2014-05" db="EMBL/GenBank/DDBJ databases">
        <authorList>
            <person name="Bishop-Lilly K.A."/>
            <person name="Broomall S.M."/>
            <person name="Chain P.S."/>
            <person name="Chertkov O."/>
            <person name="Coyne S.R."/>
            <person name="Daligault H.E."/>
            <person name="Davenport K.W."/>
            <person name="Erkkila T."/>
            <person name="Frey K.G."/>
            <person name="Gibbons H.S."/>
            <person name="Gu W."/>
            <person name="Jaissle J."/>
            <person name="Johnson S.L."/>
            <person name="Koroleva G.I."/>
            <person name="Ladner J.T."/>
            <person name="Lo C.-C."/>
            <person name="Minogue T.D."/>
            <person name="Munk C."/>
            <person name="Palacios G.F."/>
            <person name="Redden C.L."/>
            <person name="Rosenzweig C.N."/>
            <person name="Scholz M.B."/>
            <person name="Teshima H."/>
            <person name="Xu Y."/>
        </authorList>
    </citation>
    <scope>NUCLEOTIDE SEQUENCE [LARGE SCALE GENOMIC DNA]</scope>
    <source>
        <strain evidence="8 9">DDS 22E-1</strain>
    </source>
</reference>
<dbReference type="Gene3D" id="2.40.30.170">
    <property type="match status" value="1"/>
</dbReference>
<dbReference type="NCBIfam" id="TIGR01730">
    <property type="entry name" value="RND_mfp"/>
    <property type="match status" value="1"/>
</dbReference>
<dbReference type="InterPro" id="IPR058625">
    <property type="entry name" value="MdtA-like_BSH"/>
</dbReference>
<dbReference type="Gene3D" id="2.40.50.100">
    <property type="match status" value="1"/>
</dbReference>
<dbReference type="Gene3D" id="2.40.420.20">
    <property type="match status" value="1"/>
</dbReference>
<feature type="compositionally biased region" description="Pro residues" evidence="4">
    <location>
        <begin position="360"/>
        <end position="370"/>
    </location>
</feature>
<dbReference type="InterPro" id="IPR058627">
    <property type="entry name" value="MdtA-like_C"/>
</dbReference>
<dbReference type="EMBL" id="CP007783">
    <property type="protein sequence ID" value="AIO31828.1"/>
    <property type="molecule type" value="Genomic_DNA"/>
</dbReference>
<dbReference type="Pfam" id="PF25954">
    <property type="entry name" value="Beta-barrel_RND_2"/>
    <property type="match status" value="1"/>
</dbReference>
<proteinExistence type="inferred from homology"/>
<sequence>MLLMLGVVVLIVLIIGGTKFVQISRLIAQTKAPQPPAVVTAAAARFTNWQPGVSAVGSLKAYRGVDVTTEVGGIVRAIAFRSGQDVSAGQALLQLNADTDVAQLRSLEATADLAATVLRRDRAQLKENAISQAQVDADEGDWKSKHAAVEQQRALIAKKAITAPFAGRIGITGINPGQYLNPGDKIATLTTLDPIYVDFNVPQDQSSKIVLGQTVSVSTEGLPGQTFSGRVTATDTKVDQTTRNVTVEATIPNPRQQLLPGMFVRAVVASGAPERRLTVPQTAVTYNPYGATVFIATTKKDAQGRSLLTAQQMFVQTGATRGDQVAVLDGLKEGDVVITSGQMKLKNGSAVKIDNSNPPTNDPSPTPQEK</sequence>
<evidence type="ECO:0000313" key="8">
    <source>
        <dbReference type="EMBL" id="AIO31828.1"/>
    </source>
</evidence>
<keyword evidence="9" id="KW-1185">Reference proteome</keyword>
<name>A0AAN0RQJ0_9BURK</name>
<evidence type="ECO:0000259" key="5">
    <source>
        <dbReference type="Pfam" id="PF25917"/>
    </source>
</evidence>
<keyword evidence="3" id="KW-0813">Transport</keyword>
<protein>
    <submittedName>
        <fullName evidence="8">Efflux transporter, RND family, MFP subunit</fullName>
    </submittedName>
</protein>
<dbReference type="InterPro" id="IPR006143">
    <property type="entry name" value="RND_pump_MFP"/>
</dbReference>
<dbReference type="KEGG" id="bcen:DM39_2012"/>
<dbReference type="Pfam" id="PF25967">
    <property type="entry name" value="RND-MFP_C"/>
    <property type="match status" value="1"/>
</dbReference>
<dbReference type="AlphaFoldDB" id="A0AAN0RQJ0"/>
<gene>
    <name evidence="8" type="ORF">DM39_2012</name>
</gene>
<dbReference type="InterPro" id="IPR058792">
    <property type="entry name" value="Beta-barrel_RND_2"/>
</dbReference>
<dbReference type="GO" id="GO:0015562">
    <property type="term" value="F:efflux transmembrane transporter activity"/>
    <property type="evidence" value="ECO:0007669"/>
    <property type="project" value="TreeGrafter"/>
</dbReference>
<feature type="domain" description="Multidrug resistance protein MdtA-like C-terminal permuted SH3" evidence="7">
    <location>
        <begin position="277"/>
        <end position="341"/>
    </location>
</feature>
<accession>A0AAN0RQJ0</accession>
<dbReference type="PANTHER" id="PTHR30469:SF11">
    <property type="entry name" value="BLL4320 PROTEIN"/>
    <property type="match status" value="1"/>
</dbReference>
<dbReference type="Pfam" id="PF25917">
    <property type="entry name" value="BSH_RND"/>
    <property type="match status" value="1"/>
</dbReference>
<comment type="subcellular location">
    <subcellularLocation>
        <location evidence="1">Cell envelope</location>
    </subcellularLocation>
</comment>
<dbReference type="FunFam" id="2.40.30.170:FF:000010">
    <property type="entry name" value="Efflux RND transporter periplasmic adaptor subunit"/>
    <property type="match status" value="1"/>
</dbReference>
<evidence type="ECO:0000313" key="9">
    <source>
        <dbReference type="Proteomes" id="UP000029413"/>
    </source>
</evidence>
<feature type="region of interest" description="Disordered" evidence="4">
    <location>
        <begin position="347"/>
        <end position="370"/>
    </location>
</feature>
<evidence type="ECO:0000259" key="7">
    <source>
        <dbReference type="Pfam" id="PF25967"/>
    </source>
</evidence>
<evidence type="ECO:0000256" key="3">
    <source>
        <dbReference type="ARBA" id="ARBA00022448"/>
    </source>
</evidence>
<dbReference type="Proteomes" id="UP000029413">
    <property type="component" value="Chromosome 1"/>
</dbReference>
<organism evidence="8 9">
    <name type="scientific">Burkholderia cenocepacia</name>
    <dbReference type="NCBI Taxonomy" id="95486"/>
    <lineage>
        <taxon>Bacteria</taxon>
        <taxon>Pseudomonadati</taxon>
        <taxon>Pseudomonadota</taxon>
        <taxon>Betaproteobacteria</taxon>
        <taxon>Burkholderiales</taxon>
        <taxon>Burkholderiaceae</taxon>
        <taxon>Burkholderia</taxon>
        <taxon>Burkholderia cepacia complex</taxon>
    </lineage>
</organism>
<evidence type="ECO:0000256" key="1">
    <source>
        <dbReference type="ARBA" id="ARBA00004196"/>
    </source>
</evidence>